<gene>
    <name evidence="2" type="ORF">PMEL1_00761</name>
</gene>
<protein>
    <submittedName>
        <fullName evidence="2">Uncharacterized protein</fullName>
    </submittedName>
</protein>
<organism evidence="2 3">
    <name type="scientific">Prevotella melaninogenica</name>
    <dbReference type="NCBI Taxonomy" id="28132"/>
    <lineage>
        <taxon>Bacteria</taxon>
        <taxon>Pseudomonadati</taxon>
        <taxon>Bacteroidota</taxon>
        <taxon>Bacteroidia</taxon>
        <taxon>Bacteroidales</taxon>
        <taxon>Prevotellaceae</taxon>
        <taxon>Prevotella</taxon>
    </lineage>
</organism>
<reference evidence="2 3" key="1">
    <citation type="submission" date="2017-05" db="EMBL/GenBank/DDBJ databases">
        <title>whole genome sequence of Prevotella melaninogenica GAI 07411.</title>
        <authorList>
            <person name="Kondo Y."/>
            <person name="Hoshino T."/>
        </authorList>
    </citation>
    <scope>NUCLEOTIDE SEQUENCE [LARGE SCALE GENOMIC DNA]</scope>
    <source>
        <strain evidence="2 3">GAI 07411</strain>
    </source>
</reference>
<evidence type="ECO:0000256" key="1">
    <source>
        <dbReference type="SAM" id="Phobius"/>
    </source>
</evidence>
<accession>A0A250KLV8</accession>
<evidence type="ECO:0000313" key="2">
    <source>
        <dbReference type="EMBL" id="BBA28853.1"/>
    </source>
</evidence>
<keyword evidence="1" id="KW-1133">Transmembrane helix</keyword>
<keyword evidence="1" id="KW-0812">Transmembrane</keyword>
<sequence length="114" mass="13431">MDTIFLRRRILWPMFCVILFFIFIKQDDLSNNSYNQYVKGQSYCVKVLSIKKEARKYYVYGIDRKGQILKLGISSKWDLHTVQVGDSLIKKRNSFDIKLVSKHKSIILTPDLPL</sequence>
<feature type="transmembrane region" description="Helical" evidence="1">
    <location>
        <begin position="6"/>
        <end position="24"/>
    </location>
</feature>
<dbReference type="AlphaFoldDB" id="A0A250KLV8"/>
<keyword evidence="1" id="KW-0472">Membrane</keyword>
<dbReference type="Proteomes" id="UP000267517">
    <property type="component" value="Chromosome I"/>
</dbReference>
<dbReference type="EMBL" id="AP018049">
    <property type="protein sequence ID" value="BBA28853.1"/>
    <property type="molecule type" value="Genomic_DNA"/>
</dbReference>
<name>A0A250KLV8_9BACT</name>
<proteinExistence type="predicted"/>
<evidence type="ECO:0000313" key="3">
    <source>
        <dbReference type="Proteomes" id="UP000267517"/>
    </source>
</evidence>
<dbReference type="OrthoDB" id="9913944at2"/>